<keyword evidence="1" id="KW-0472">Membrane</keyword>
<gene>
    <name evidence="2" type="ORF">SLI_7735</name>
</gene>
<dbReference type="EMBL" id="CM001889">
    <property type="protein sequence ID" value="EOY52434.1"/>
    <property type="molecule type" value="Genomic_DNA"/>
</dbReference>
<dbReference type="Proteomes" id="UP000014062">
    <property type="component" value="Chromosome"/>
</dbReference>
<evidence type="ECO:0000256" key="1">
    <source>
        <dbReference type="SAM" id="Phobius"/>
    </source>
</evidence>
<reference evidence="3" key="1">
    <citation type="journal article" date="2013" name="Genome Biol. Evol.">
        <title>The genome sequence of Streptomyces lividans 66 reveals a novel tRNA-dependent peptide biosynthetic system within a metal-related genomic island.</title>
        <authorList>
            <person name="Cruz-Morales P."/>
            <person name="Vijgenboom E."/>
            <person name="Iruegas-Bocardo F."/>
            <person name="Girard G."/>
            <person name="Yanez-Guerra L.A."/>
            <person name="Ramos-Aboites H.E."/>
            <person name="Pernodet J.L."/>
            <person name="Anne J."/>
            <person name="van Wezel G.P."/>
            <person name="Barona-Gomez F."/>
        </authorList>
    </citation>
    <scope>NUCLEOTIDE SEQUENCE [LARGE SCALE GENOMIC DNA]</scope>
    <source>
        <strain evidence="3">1326</strain>
    </source>
</reference>
<keyword evidence="1 2" id="KW-0812">Transmembrane</keyword>
<feature type="transmembrane region" description="Helical" evidence="1">
    <location>
        <begin position="91"/>
        <end position="112"/>
    </location>
</feature>
<dbReference type="Pfam" id="PF11188">
    <property type="entry name" value="DUF2975"/>
    <property type="match status" value="1"/>
</dbReference>
<evidence type="ECO:0000313" key="3">
    <source>
        <dbReference type="Proteomes" id="UP000014062"/>
    </source>
</evidence>
<dbReference type="InterPro" id="IPR021354">
    <property type="entry name" value="DUF2975"/>
</dbReference>
<dbReference type="GeneID" id="91388904"/>
<sequence length="166" mass="17210">MHRLLIAALRAGIAAAVLLGLFGQIVVIPTTASDEADRFPPYEPFAVPYATVAILGVACVQVVLCAVWMLLDMVERDAVFSRRAFRWVDTVIGATVVATLLAFGVAVHLAVAEIPSPDDDGMQVLGALGAAVACVGVGAALAMLVVVMRGLLGKATALRSELAEVV</sequence>
<feature type="transmembrane region" description="Helical" evidence="1">
    <location>
        <begin position="47"/>
        <end position="71"/>
    </location>
</feature>
<dbReference type="AlphaFoldDB" id="A0A7U9HFJ8"/>
<dbReference type="RefSeq" id="WP_003971631.1">
    <property type="nucleotide sequence ID" value="NZ_CM001889.1"/>
</dbReference>
<keyword evidence="1" id="KW-1133">Transmembrane helix</keyword>
<evidence type="ECO:0000313" key="2">
    <source>
        <dbReference type="EMBL" id="EOY52434.1"/>
    </source>
</evidence>
<protein>
    <submittedName>
        <fullName evidence="2">Transmembrane transport protein</fullName>
    </submittedName>
</protein>
<name>A0A7U9HFJ8_STRLI</name>
<organism evidence="2 3">
    <name type="scientific">Streptomyces lividans 1326</name>
    <dbReference type="NCBI Taxonomy" id="1200984"/>
    <lineage>
        <taxon>Bacteria</taxon>
        <taxon>Bacillati</taxon>
        <taxon>Actinomycetota</taxon>
        <taxon>Actinomycetes</taxon>
        <taxon>Kitasatosporales</taxon>
        <taxon>Streptomycetaceae</taxon>
        <taxon>Streptomyces</taxon>
    </lineage>
</organism>
<feature type="transmembrane region" description="Helical" evidence="1">
    <location>
        <begin position="124"/>
        <end position="152"/>
    </location>
</feature>
<proteinExistence type="predicted"/>
<accession>A0A7U9HFJ8</accession>